<evidence type="ECO:0000313" key="2">
    <source>
        <dbReference type="EMBL" id="KAF7193335.1"/>
    </source>
</evidence>
<organism evidence="2 3">
    <name type="scientific">Pseudocercospora fuligena</name>
    <dbReference type="NCBI Taxonomy" id="685502"/>
    <lineage>
        <taxon>Eukaryota</taxon>
        <taxon>Fungi</taxon>
        <taxon>Dikarya</taxon>
        <taxon>Ascomycota</taxon>
        <taxon>Pezizomycotina</taxon>
        <taxon>Dothideomycetes</taxon>
        <taxon>Dothideomycetidae</taxon>
        <taxon>Mycosphaerellales</taxon>
        <taxon>Mycosphaerellaceae</taxon>
        <taxon>Pseudocercospora</taxon>
    </lineage>
</organism>
<feature type="compositionally biased region" description="Basic and acidic residues" evidence="1">
    <location>
        <begin position="183"/>
        <end position="209"/>
    </location>
</feature>
<reference evidence="2" key="1">
    <citation type="submission" date="2020-04" db="EMBL/GenBank/DDBJ databases">
        <title>Draft genome resource of the tomato pathogen Pseudocercospora fuligena.</title>
        <authorList>
            <person name="Zaccaron A."/>
        </authorList>
    </citation>
    <scope>NUCLEOTIDE SEQUENCE</scope>
    <source>
        <strain evidence="2">PF001</strain>
    </source>
</reference>
<dbReference type="OrthoDB" id="3648438at2759"/>
<dbReference type="AlphaFoldDB" id="A0A8H6RK66"/>
<accession>A0A8H6RK66</accession>
<feature type="compositionally biased region" description="Basic and acidic residues" evidence="1">
    <location>
        <begin position="17"/>
        <end position="26"/>
    </location>
</feature>
<gene>
    <name evidence="2" type="ORF">HII31_05314</name>
</gene>
<protein>
    <submittedName>
        <fullName evidence="2">Uncharacterized protein</fullName>
    </submittedName>
</protein>
<dbReference type="EMBL" id="JABCIY010000089">
    <property type="protein sequence ID" value="KAF7193335.1"/>
    <property type="molecule type" value="Genomic_DNA"/>
</dbReference>
<evidence type="ECO:0000256" key="1">
    <source>
        <dbReference type="SAM" id="MobiDB-lite"/>
    </source>
</evidence>
<feature type="region of interest" description="Disordered" evidence="1">
    <location>
        <begin position="1"/>
        <end position="33"/>
    </location>
</feature>
<feature type="region of interest" description="Disordered" evidence="1">
    <location>
        <begin position="45"/>
        <end position="209"/>
    </location>
</feature>
<proteinExistence type="predicted"/>
<keyword evidence="3" id="KW-1185">Reference proteome</keyword>
<name>A0A8H6RK66_9PEZI</name>
<dbReference type="Proteomes" id="UP000660729">
    <property type="component" value="Unassembled WGS sequence"/>
</dbReference>
<evidence type="ECO:0000313" key="3">
    <source>
        <dbReference type="Proteomes" id="UP000660729"/>
    </source>
</evidence>
<comment type="caution">
    <text evidence="2">The sequence shown here is derived from an EMBL/GenBank/DDBJ whole genome shotgun (WGS) entry which is preliminary data.</text>
</comment>
<sequence>MGIAIDRQRSVTPIEDEASHENHNAEELPPWDQNRLVQMVQVPHLGPKTVPQSGPETYPRAKPATKSHQFKASAPHTASMSGPNMAAMPYETSLEIPNGPKTAPHVPAFVKAPPSPPDSIDRTSTRQASLETTERHTAPKIGLQGTMAHGEETYKRRKHSTRPSQSRNETSENKGIGKRLKFAMKDMFKREPAQDADCERIGDKHWTEE</sequence>